<evidence type="ECO:0000313" key="2">
    <source>
        <dbReference type="Proteomes" id="UP000189462"/>
    </source>
</evidence>
<comment type="caution">
    <text evidence="1">The sequence shown here is derived from an EMBL/GenBank/DDBJ whole genome shotgun (WGS) entry which is preliminary data.</text>
</comment>
<dbReference type="Proteomes" id="UP000189462">
    <property type="component" value="Unassembled WGS sequence"/>
</dbReference>
<sequence length="94" mass="10070">MMLTGLDRIGSAGTRSWLWTVRVVVSRSMGGPHPGPPPQAGEGMARGWVLGFSPRPQGEGRVRVASVTAAQSNPVMLWQADNQAPRIHLLLLTS</sequence>
<gene>
    <name evidence="1" type="ORF">B1C78_15670</name>
</gene>
<dbReference type="EMBL" id="MVBK01000113">
    <property type="protein sequence ID" value="OOG22001.1"/>
    <property type="molecule type" value="Genomic_DNA"/>
</dbReference>
<proteinExistence type="predicted"/>
<reference evidence="1 2" key="1">
    <citation type="submission" date="2017-02" db="EMBL/GenBank/DDBJ databases">
        <title>Genomic diversity within the haloalkaliphilic genus Thioalkalivibrio.</title>
        <authorList>
            <person name="Ahn A.-C."/>
            <person name="Meier-Kolthoff J."/>
            <person name="Overmars L."/>
            <person name="Richter M."/>
            <person name="Woyke T."/>
            <person name="Sorokin D.Y."/>
            <person name="Muyzer G."/>
        </authorList>
    </citation>
    <scope>NUCLEOTIDE SEQUENCE [LARGE SCALE GENOMIC DNA]</scope>
    <source>
        <strain evidence="1 2">ALJD</strain>
    </source>
</reference>
<keyword evidence="2" id="KW-1185">Reference proteome</keyword>
<dbReference type="STRING" id="108003.B1C78_15670"/>
<dbReference type="AlphaFoldDB" id="A0A1V3NAH2"/>
<accession>A0A1V3NAH2</accession>
<organism evidence="1 2">
    <name type="scientific">Thioalkalivibrio denitrificans</name>
    <dbReference type="NCBI Taxonomy" id="108003"/>
    <lineage>
        <taxon>Bacteria</taxon>
        <taxon>Pseudomonadati</taxon>
        <taxon>Pseudomonadota</taxon>
        <taxon>Gammaproteobacteria</taxon>
        <taxon>Chromatiales</taxon>
        <taxon>Ectothiorhodospiraceae</taxon>
        <taxon>Thioalkalivibrio</taxon>
    </lineage>
</organism>
<evidence type="ECO:0000313" key="1">
    <source>
        <dbReference type="EMBL" id="OOG22001.1"/>
    </source>
</evidence>
<name>A0A1V3NAH2_9GAMM</name>
<protein>
    <submittedName>
        <fullName evidence="1">Uncharacterized protein</fullName>
    </submittedName>
</protein>